<accession>A0A172Q0I4</accession>
<proteinExistence type="predicted"/>
<evidence type="ECO:0000313" key="1">
    <source>
        <dbReference type="EMBL" id="AND75309.1"/>
    </source>
</evidence>
<evidence type="ECO:0000313" key="2">
    <source>
        <dbReference type="Proteomes" id="UP000225947"/>
    </source>
</evidence>
<name>A0A172Q0I4_9CAUD</name>
<sequence length="143" mass="16194">MNHLKEFLGIQIPRIHQYNLQHNIDTKDVYQALEHRVLIHSVPRGFGTTTEVKEIFNPSTDLYVANKIPAAREFTKSTGGYFFSINCTDSSSIRGKPGVSNITRVFIDIGAGGLLKDNYAKLVKRTIRLLHPYVNEDCVYIIV</sequence>
<organism evidence="1 2">
    <name type="scientific">Acinetobacter phage vB_AbaM_ME3</name>
    <dbReference type="NCBI Taxonomy" id="1837876"/>
    <lineage>
        <taxon>Viruses</taxon>
        <taxon>Duplodnaviria</taxon>
        <taxon>Heunggongvirae</taxon>
        <taxon>Uroviricota</taxon>
        <taxon>Caudoviricetes</taxon>
        <taxon>Metrivirus</taxon>
        <taxon>Metrivirus ME3</taxon>
    </lineage>
</organism>
<keyword evidence="2" id="KW-1185">Reference proteome</keyword>
<dbReference type="EMBL" id="KU935715">
    <property type="protein sequence ID" value="AND75309.1"/>
    <property type="molecule type" value="Genomic_DNA"/>
</dbReference>
<gene>
    <name evidence="1" type="ORF">ME3_148</name>
</gene>
<dbReference type="Proteomes" id="UP000225947">
    <property type="component" value="Segment"/>
</dbReference>
<reference evidence="2" key="1">
    <citation type="submission" date="2016-03" db="EMBL/GenBank/DDBJ databases">
        <title>Characterization of Acinetobacter baumannii phage vB_AbaM_ME3.</title>
        <authorList>
            <person name="Buttimer C.T.H."/>
            <person name="Elbreki M."/>
            <person name="Coffey A."/>
        </authorList>
    </citation>
    <scope>NUCLEOTIDE SEQUENCE [LARGE SCALE GENOMIC DNA]</scope>
</reference>
<protein>
    <submittedName>
        <fullName evidence="1">Uncharacterized protein</fullName>
    </submittedName>
</protein>
<dbReference type="OrthoDB" id="39357at10239"/>